<evidence type="ECO:0000313" key="3">
    <source>
        <dbReference type="Proteomes" id="UP000318405"/>
    </source>
</evidence>
<dbReference type="Pfam" id="PF03646">
    <property type="entry name" value="FlaG"/>
    <property type="match status" value="1"/>
</dbReference>
<organism evidence="2 3">
    <name type="scientific">Verticiella sediminum</name>
    <dbReference type="NCBI Taxonomy" id="1247510"/>
    <lineage>
        <taxon>Bacteria</taxon>
        <taxon>Pseudomonadati</taxon>
        <taxon>Pseudomonadota</taxon>
        <taxon>Betaproteobacteria</taxon>
        <taxon>Burkholderiales</taxon>
        <taxon>Alcaligenaceae</taxon>
        <taxon>Verticiella</taxon>
    </lineage>
</organism>
<dbReference type="InterPro" id="IPR005186">
    <property type="entry name" value="FlaG"/>
</dbReference>
<keyword evidence="2" id="KW-0969">Cilium</keyword>
<name>A0A556AVD1_9BURK</name>
<proteinExistence type="predicted"/>
<protein>
    <submittedName>
        <fullName evidence="2">Flagellar protein FlaG</fullName>
    </submittedName>
</protein>
<keyword evidence="3" id="KW-1185">Reference proteome</keyword>
<dbReference type="PANTHER" id="PTHR37166">
    <property type="entry name" value="PROTEIN FLAG"/>
    <property type="match status" value="1"/>
</dbReference>
<evidence type="ECO:0000256" key="1">
    <source>
        <dbReference type="SAM" id="MobiDB-lite"/>
    </source>
</evidence>
<feature type="compositionally biased region" description="Low complexity" evidence="1">
    <location>
        <begin position="7"/>
        <end position="22"/>
    </location>
</feature>
<gene>
    <name evidence="2" type="ORF">FOZ76_07675</name>
</gene>
<accession>A0A556AVD1</accession>
<keyword evidence="2" id="KW-0282">Flagellum</keyword>
<dbReference type="SUPFAM" id="SSF160214">
    <property type="entry name" value="FlaG-like"/>
    <property type="match status" value="1"/>
</dbReference>
<dbReference type="AlphaFoldDB" id="A0A556AVD1"/>
<comment type="caution">
    <text evidence="2">The sequence shown here is derived from an EMBL/GenBank/DDBJ whole genome shotgun (WGS) entry which is preliminary data.</text>
</comment>
<feature type="region of interest" description="Disordered" evidence="1">
    <location>
        <begin position="1"/>
        <end position="28"/>
    </location>
</feature>
<dbReference type="OrthoDB" id="5516677at2"/>
<evidence type="ECO:0000313" key="2">
    <source>
        <dbReference type="EMBL" id="TSH96902.1"/>
    </source>
</evidence>
<reference evidence="2 3" key="1">
    <citation type="submission" date="2019-07" db="EMBL/GenBank/DDBJ databases">
        <title>Qingshengfaniella alkalisoli gen. nov., sp. nov., isolated from saline soil.</title>
        <authorList>
            <person name="Xu L."/>
            <person name="Huang X.-X."/>
            <person name="Sun J.-Q."/>
        </authorList>
    </citation>
    <scope>NUCLEOTIDE SEQUENCE [LARGE SCALE GENOMIC DNA]</scope>
    <source>
        <strain evidence="2 3">DSM 27279</strain>
    </source>
</reference>
<dbReference type="Gene3D" id="3.30.160.170">
    <property type="entry name" value="FlaG-like"/>
    <property type="match status" value="1"/>
</dbReference>
<keyword evidence="2" id="KW-0966">Cell projection</keyword>
<sequence>MSITPVAPLNPLAATPITPAAPSTEAVSTRAVPAVADAVKTGLGDERNLLEQTVEALARSARAWATHLSFSIDDSSGRVVIRVIDSDSGETVREIPPEEALRLARDGGAIKDLAFRTQG</sequence>
<dbReference type="EMBL" id="VLTJ01000012">
    <property type="protein sequence ID" value="TSH96902.1"/>
    <property type="molecule type" value="Genomic_DNA"/>
</dbReference>
<dbReference type="Proteomes" id="UP000318405">
    <property type="component" value="Unassembled WGS sequence"/>
</dbReference>
<dbReference type="RefSeq" id="WP_143947562.1">
    <property type="nucleotide sequence ID" value="NZ_BAABMB010000002.1"/>
</dbReference>
<dbReference type="PANTHER" id="PTHR37166:SF1">
    <property type="entry name" value="PROTEIN FLAG"/>
    <property type="match status" value="1"/>
</dbReference>
<dbReference type="InterPro" id="IPR035924">
    <property type="entry name" value="FlaG-like_sf"/>
</dbReference>